<accession>A0A0B7NC16</accession>
<dbReference type="EMBL" id="LN731785">
    <property type="protein sequence ID" value="CEP14971.1"/>
    <property type="molecule type" value="Genomic_DNA"/>
</dbReference>
<reference evidence="2 3" key="1">
    <citation type="submission" date="2014-09" db="EMBL/GenBank/DDBJ databases">
        <authorList>
            <person name="Ellenberger Sabrina"/>
        </authorList>
    </citation>
    <scope>NUCLEOTIDE SEQUENCE [LARGE SCALE GENOMIC DNA]</scope>
    <source>
        <strain evidence="2 3">CBS 412.66</strain>
    </source>
</reference>
<feature type="compositionally biased region" description="Basic and acidic residues" evidence="1">
    <location>
        <begin position="158"/>
        <end position="167"/>
    </location>
</feature>
<evidence type="ECO:0000256" key="1">
    <source>
        <dbReference type="SAM" id="MobiDB-lite"/>
    </source>
</evidence>
<organism evidence="2 3">
    <name type="scientific">Parasitella parasitica</name>
    <dbReference type="NCBI Taxonomy" id="35722"/>
    <lineage>
        <taxon>Eukaryota</taxon>
        <taxon>Fungi</taxon>
        <taxon>Fungi incertae sedis</taxon>
        <taxon>Mucoromycota</taxon>
        <taxon>Mucoromycotina</taxon>
        <taxon>Mucoromycetes</taxon>
        <taxon>Mucorales</taxon>
        <taxon>Mucorineae</taxon>
        <taxon>Mucoraceae</taxon>
        <taxon>Parasitella</taxon>
    </lineage>
</organism>
<evidence type="ECO:0000313" key="3">
    <source>
        <dbReference type="Proteomes" id="UP000054107"/>
    </source>
</evidence>
<dbReference type="OrthoDB" id="2254372at2759"/>
<evidence type="ECO:0000313" key="2">
    <source>
        <dbReference type="EMBL" id="CEP14971.1"/>
    </source>
</evidence>
<dbReference type="AlphaFoldDB" id="A0A0B7NC16"/>
<protein>
    <submittedName>
        <fullName evidence="2">Uncharacterized protein</fullName>
    </submittedName>
</protein>
<proteinExistence type="predicted"/>
<gene>
    <name evidence="2" type="primary">PARPA_09162.1 scaffold 35568</name>
</gene>
<dbReference type="Proteomes" id="UP000054107">
    <property type="component" value="Unassembled WGS sequence"/>
</dbReference>
<name>A0A0B7NC16_9FUNG</name>
<feature type="region of interest" description="Disordered" evidence="1">
    <location>
        <begin position="144"/>
        <end position="167"/>
    </location>
</feature>
<sequence>MTSIQPASFFNQKTSRLARKVTFRPIHSTADSKLVKNNLTSKVKRLGSLLVGNTKSRSSATDTLTIIPSTSALSLESSTTHEDSDEEHIATPNALTTEFKGILTIPNDGLSTVNQMEVNVASVTPKDQSNQPSVMVVETIKPSTEEQTLTRRRVASSLEKRDPNNRKPLSDVFMVIHQLRMAFEEIDNEIDEKIEYDHLQMLNSIIMTPRTLC</sequence>
<keyword evidence="3" id="KW-1185">Reference proteome</keyword>